<dbReference type="Gene3D" id="3.30.565.10">
    <property type="entry name" value="Histidine kinase-like ATPase, C-terminal domain"/>
    <property type="match status" value="1"/>
</dbReference>
<dbReference type="InterPro" id="IPR036890">
    <property type="entry name" value="HATPase_C_sf"/>
</dbReference>
<dbReference type="PRINTS" id="PR00344">
    <property type="entry name" value="BCTRLSENSOR"/>
</dbReference>
<dbReference type="InterPro" id="IPR054327">
    <property type="entry name" value="His-kinase-like_sensor"/>
</dbReference>
<feature type="domain" description="PAC" evidence="15">
    <location>
        <begin position="404"/>
        <end position="457"/>
    </location>
</feature>
<keyword evidence="11" id="KW-0812">Transmembrane</keyword>
<evidence type="ECO:0000256" key="1">
    <source>
        <dbReference type="ARBA" id="ARBA00000085"/>
    </source>
</evidence>
<protein>
    <recommendedName>
        <fullName evidence="2">histidine kinase</fullName>
        <ecNumber evidence="2">2.7.13.3</ecNumber>
    </recommendedName>
</protein>
<feature type="transmembrane region" description="Helical" evidence="11">
    <location>
        <begin position="20"/>
        <end position="40"/>
    </location>
</feature>
<evidence type="ECO:0000313" key="17">
    <source>
        <dbReference type="Proteomes" id="UP001352263"/>
    </source>
</evidence>
<keyword evidence="4" id="KW-0808">Transferase</keyword>
<evidence type="ECO:0000256" key="3">
    <source>
        <dbReference type="ARBA" id="ARBA00022553"/>
    </source>
</evidence>
<dbReference type="InterPro" id="IPR001610">
    <property type="entry name" value="PAC"/>
</dbReference>
<comment type="caution">
    <text evidence="16">The sequence shown here is derived from an EMBL/GenBank/DDBJ whole genome shotgun (WGS) entry which is preliminary data.</text>
</comment>
<dbReference type="Pfam" id="PF22588">
    <property type="entry name" value="dCache_1_like"/>
    <property type="match status" value="1"/>
</dbReference>
<comment type="catalytic activity">
    <reaction evidence="1">
        <text>ATP + protein L-histidine = ADP + protein N-phospho-L-histidine.</text>
        <dbReference type="EC" id="2.7.13.3"/>
    </reaction>
</comment>
<evidence type="ECO:0000256" key="5">
    <source>
        <dbReference type="ARBA" id="ARBA00022741"/>
    </source>
</evidence>
<proteinExistence type="predicted"/>
<dbReference type="Gene3D" id="3.30.450.20">
    <property type="entry name" value="PAS domain"/>
    <property type="match status" value="4"/>
</dbReference>
<dbReference type="InterPro" id="IPR000700">
    <property type="entry name" value="PAS-assoc_C"/>
</dbReference>
<dbReference type="PROSITE" id="PS50113">
    <property type="entry name" value="PAC"/>
    <property type="match status" value="2"/>
</dbReference>
<feature type="domain" description="Histidine kinase" evidence="12">
    <location>
        <begin position="620"/>
        <end position="838"/>
    </location>
</feature>
<dbReference type="Pfam" id="PF00989">
    <property type="entry name" value="PAS"/>
    <property type="match status" value="1"/>
</dbReference>
<evidence type="ECO:0000259" key="12">
    <source>
        <dbReference type="PROSITE" id="PS50109"/>
    </source>
</evidence>
<evidence type="ECO:0000256" key="9">
    <source>
        <dbReference type="PROSITE-ProRule" id="PRU00169"/>
    </source>
</evidence>
<dbReference type="SMART" id="SM00086">
    <property type="entry name" value="PAC"/>
    <property type="match status" value="2"/>
</dbReference>
<dbReference type="Pfam" id="PF08447">
    <property type="entry name" value="PAS_3"/>
    <property type="match status" value="1"/>
</dbReference>
<reference evidence="16 17" key="1">
    <citation type="submission" date="2023-10" db="EMBL/GenBank/DDBJ databases">
        <title>Noviherbaspirillum sp. CPCC 100848 genome assembly.</title>
        <authorList>
            <person name="Li X.Y."/>
            <person name="Fang X.M."/>
        </authorList>
    </citation>
    <scope>NUCLEOTIDE SEQUENCE [LARGE SCALE GENOMIC DNA]</scope>
    <source>
        <strain evidence="16 17">CPCC 100848</strain>
    </source>
</reference>
<dbReference type="SUPFAM" id="SSF55785">
    <property type="entry name" value="PYP-like sensor domain (PAS domain)"/>
    <property type="match status" value="2"/>
</dbReference>
<keyword evidence="7" id="KW-0067">ATP-binding</keyword>
<evidence type="ECO:0000256" key="6">
    <source>
        <dbReference type="ARBA" id="ARBA00022777"/>
    </source>
</evidence>
<feature type="domain" description="PAC" evidence="15">
    <location>
        <begin position="543"/>
        <end position="593"/>
    </location>
</feature>
<evidence type="ECO:0000256" key="7">
    <source>
        <dbReference type="ARBA" id="ARBA00022840"/>
    </source>
</evidence>
<dbReference type="PROSITE" id="PS50109">
    <property type="entry name" value="HIS_KIN"/>
    <property type="match status" value="1"/>
</dbReference>
<name>A0ABU6JIJ3_9BURK</name>
<dbReference type="PANTHER" id="PTHR43065:SF46">
    <property type="entry name" value="C4-DICARBOXYLATE TRANSPORT SENSOR PROTEIN DCTB"/>
    <property type="match status" value="1"/>
</dbReference>
<dbReference type="Pfam" id="PF02518">
    <property type="entry name" value="HATPase_c"/>
    <property type="match status" value="1"/>
</dbReference>
<dbReference type="EMBL" id="JAWIIV010000050">
    <property type="protein sequence ID" value="MEC4723345.1"/>
    <property type="molecule type" value="Genomic_DNA"/>
</dbReference>
<dbReference type="InterPro" id="IPR005467">
    <property type="entry name" value="His_kinase_dom"/>
</dbReference>
<dbReference type="InterPro" id="IPR000014">
    <property type="entry name" value="PAS"/>
</dbReference>
<evidence type="ECO:0000256" key="10">
    <source>
        <dbReference type="SAM" id="Coils"/>
    </source>
</evidence>
<dbReference type="InterPro" id="IPR013767">
    <property type="entry name" value="PAS_fold"/>
</dbReference>
<keyword evidence="8" id="KW-0902">Two-component regulatory system</keyword>
<evidence type="ECO:0000259" key="15">
    <source>
        <dbReference type="PROSITE" id="PS50113"/>
    </source>
</evidence>
<dbReference type="PANTHER" id="PTHR43065">
    <property type="entry name" value="SENSOR HISTIDINE KINASE"/>
    <property type="match status" value="1"/>
</dbReference>
<evidence type="ECO:0000259" key="14">
    <source>
        <dbReference type="PROSITE" id="PS50112"/>
    </source>
</evidence>
<feature type="domain" description="PAS" evidence="14">
    <location>
        <begin position="328"/>
        <end position="400"/>
    </location>
</feature>
<dbReference type="SMART" id="SM00387">
    <property type="entry name" value="HATPase_c"/>
    <property type="match status" value="1"/>
</dbReference>
<keyword evidence="10" id="KW-0175">Coiled coil</keyword>
<dbReference type="Proteomes" id="UP001352263">
    <property type="component" value="Unassembled WGS sequence"/>
</dbReference>
<feature type="domain" description="PAS" evidence="14">
    <location>
        <begin position="465"/>
        <end position="536"/>
    </location>
</feature>
<dbReference type="SMART" id="SM00448">
    <property type="entry name" value="REC"/>
    <property type="match status" value="1"/>
</dbReference>
<keyword evidence="6" id="KW-0418">Kinase</keyword>
<keyword evidence="11" id="KW-0472">Membrane</keyword>
<dbReference type="SMART" id="SM00091">
    <property type="entry name" value="PAS"/>
    <property type="match status" value="2"/>
</dbReference>
<dbReference type="NCBIfam" id="TIGR00229">
    <property type="entry name" value="sensory_box"/>
    <property type="match status" value="2"/>
</dbReference>
<dbReference type="PROSITE" id="PS50112">
    <property type="entry name" value="PAS"/>
    <property type="match status" value="2"/>
</dbReference>
<sequence>MFLQFSPTMKQLALSRLPLWLKGAFGLISALALFWSLLLYDLHRLHKQSIVSSQVETQNLARAFAEEVTSSVDSIDMTLIDLRDRWQMAGLDFADAVQKRQTYLAEEVGFQVGIIDAAGSLQFSSSDVQAKGISLSDREHFRVHADTPGDKLFISKPVLGRVSKRWSIQFTRPIIGPSGQFAGVIVLSVAPDYFSRFFDTIHLGAGGATTVLHASGEILARSPKPELALGKAMKETFWIGPRTDSGWYRAPSEIDGIERMYAWRALPKIGLAVTVGQSIDTILTPYYAQRRVYLLAGLGVSLLLVLVGHVLLRSLQQRARDATALAASEARWKFALEGAGDGVWDLDLPAQKVTLSRRWKALLGYREPEVGDNVDEWTGRIHPNDLPAFHKALEAHLSGESPGYTSEHRLRCKDGDWKWVLERGMVVSRDPGGKALRIVGTASDITDRKHNEAALQDSLRRLEEEQRRIQIIIDNSHDAFLSADGNGRITDWNRKAERTFGWLAKEALGKYISELIIPPEKRAVHDAGYRRFIATGSGALMDTVVELEALRRDGSRIPVELALTGYHNGQGYVTNAFIRDITGRKDAERRDRERLHSLNEARKALQQAQKLEALGRLTGGIAHDFNNVLQTLTMGIEVAMITSESPKVKTTLEAARRAVQRGVDLTRQLLVFGRAQDAHLKVVNLAEQVSGMLALLQGALPSNIAFELQLKDDLWAVEIDPLQFELALLNLAMNSRDAMPSGGAFRIEGRNEVIDDASSELAPGEYLCLTIADTGEGMTPEVLAKAVDPFFTTKEVGKGSGMGLAQVYGFVKQMNGSLNLRSEPGKGLEVSILLPRSSAKQVEREDAKLAHSRPAALRNQSILFVEDDPLIRETVHPALEAHGFNVRSASDGEQALALLESGHQFDLVFSDVVMPGKIDGIRLSEIVREQYPDLKVVLATGYSERRVTFPDVKVLGKPYQIGQVIAALDQTFYETENSPGSLP</sequence>
<dbReference type="InterPro" id="IPR011006">
    <property type="entry name" value="CheY-like_superfamily"/>
</dbReference>
<dbReference type="Gene3D" id="1.10.287.130">
    <property type="match status" value="1"/>
</dbReference>
<dbReference type="RefSeq" id="WP_326509966.1">
    <property type="nucleotide sequence ID" value="NZ_JAWIIV010000050.1"/>
</dbReference>
<dbReference type="SUPFAM" id="SSF47384">
    <property type="entry name" value="Homodimeric domain of signal transducing histidine kinase"/>
    <property type="match status" value="1"/>
</dbReference>
<feature type="domain" description="Response regulatory" evidence="13">
    <location>
        <begin position="861"/>
        <end position="972"/>
    </location>
</feature>
<organism evidence="16 17">
    <name type="scientific">Noviherbaspirillum album</name>
    <dbReference type="NCBI Taxonomy" id="3080276"/>
    <lineage>
        <taxon>Bacteria</taxon>
        <taxon>Pseudomonadati</taxon>
        <taxon>Pseudomonadota</taxon>
        <taxon>Betaproteobacteria</taxon>
        <taxon>Burkholderiales</taxon>
        <taxon>Oxalobacteraceae</taxon>
        <taxon>Noviherbaspirillum</taxon>
    </lineage>
</organism>
<keyword evidence="17" id="KW-1185">Reference proteome</keyword>
<feature type="coiled-coil region" evidence="10">
    <location>
        <begin position="445"/>
        <end position="475"/>
    </location>
</feature>
<keyword evidence="5" id="KW-0547">Nucleotide-binding</keyword>
<dbReference type="InterPro" id="IPR003594">
    <property type="entry name" value="HATPase_dom"/>
</dbReference>
<dbReference type="Gene3D" id="3.40.50.2300">
    <property type="match status" value="1"/>
</dbReference>
<dbReference type="InterPro" id="IPR001789">
    <property type="entry name" value="Sig_transdc_resp-reg_receiver"/>
</dbReference>
<dbReference type="SUPFAM" id="SSF52172">
    <property type="entry name" value="CheY-like"/>
    <property type="match status" value="1"/>
</dbReference>
<dbReference type="SUPFAM" id="SSF55874">
    <property type="entry name" value="ATPase domain of HSP90 chaperone/DNA topoisomerase II/histidine kinase"/>
    <property type="match status" value="1"/>
</dbReference>
<dbReference type="CDD" id="cd12914">
    <property type="entry name" value="PDC1_DGC_like"/>
    <property type="match status" value="1"/>
</dbReference>
<keyword evidence="3 9" id="KW-0597">Phosphoprotein</keyword>
<dbReference type="CDD" id="cd00130">
    <property type="entry name" value="PAS"/>
    <property type="match status" value="2"/>
</dbReference>
<evidence type="ECO:0000256" key="4">
    <source>
        <dbReference type="ARBA" id="ARBA00022679"/>
    </source>
</evidence>
<evidence type="ECO:0000259" key="13">
    <source>
        <dbReference type="PROSITE" id="PS50110"/>
    </source>
</evidence>
<gene>
    <name evidence="16" type="ORF">RY831_29770</name>
</gene>
<accession>A0ABU6JIJ3</accession>
<evidence type="ECO:0000256" key="8">
    <source>
        <dbReference type="ARBA" id="ARBA00023012"/>
    </source>
</evidence>
<evidence type="ECO:0000313" key="16">
    <source>
        <dbReference type="EMBL" id="MEC4723345.1"/>
    </source>
</evidence>
<feature type="transmembrane region" description="Helical" evidence="11">
    <location>
        <begin position="292"/>
        <end position="312"/>
    </location>
</feature>
<dbReference type="InterPro" id="IPR004358">
    <property type="entry name" value="Sig_transdc_His_kin-like_C"/>
</dbReference>
<dbReference type="InterPro" id="IPR013655">
    <property type="entry name" value="PAS_fold_3"/>
</dbReference>
<dbReference type="CDD" id="cd12915">
    <property type="entry name" value="PDC2_DGC_like"/>
    <property type="match status" value="1"/>
</dbReference>
<feature type="modified residue" description="4-aspartylphosphate" evidence="9">
    <location>
        <position position="911"/>
    </location>
</feature>
<dbReference type="EC" id="2.7.13.3" evidence="2"/>
<evidence type="ECO:0000256" key="11">
    <source>
        <dbReference type="SAM" id="Phobius"/>
    </source>
</evidence>
<keyword evidence="11" id="KW-1133">Transmembrane helix</keyword>
<dbReference type="InterPro" id="IPR036097">
    <property type="entry name" value="HisK_dim/P_sf"/>
</dbReference>
<dbReference type="PROSITE" id="PS50110">
    <property type="entry name" value="RESPONSE_REGULATORY"/>
    <property type="match status" value="1"/>
</dbReference>
<dbReference type="Pfam" id="PF00072">
    <property type="entry name" value="Response_reg"/>
    <property type="match status" value="1"/>
</dbReference>
<dbReference type="InterPro" id="IPR035965">
    <property type="entry name" value="PAS-like_dom_sf"/>
</dbReference>
<evidence type="ECO:0000256" key="2">
    <source>
        <dbReference type="ARBA" id="ARBA00012438"/>
    </source>
</evidence>